<comment type="caution">
    <text evidence="12">The sequence shown here is derived from an EMBL/GenBank/DDBJ whole genome shotgun (WGS) entry which is preliminary data.</text>
</comment>
<evidence type="ECO:0000256" key="1">
    <source>
        <dbReference type="ARBA" id="ARBA00000707"/>
    </source>
</evidence>
<evidence type="ECO:0000313" key="12">
    <source>
        <dbReference type="EMBL" id="KAL0573927.1"/>
    </source>
</evidence>
<evidence type="ECO:0000256" key="7">
    <source>
        <dbReference type="SAM" id="Coils"/>
    </source>
</evidence>
<feature type="domain" description="DUF3638" evidence="9">
    <location>
        <begin position="2080"/>
        <end position="2302"/>
    </location>
</feature>
<dbReference type="InterPro" id="IPR051346">
    <property type="entry name" value="OTU_Deubiquitinase"/>
</dbReference>
<evidence type="ECO:0000259" key="11">
    <source>
        <dbReference type="Pfam" id="PF20255"/>
    </source>
</evidence>
<keyword evidence="4" id="KW-0833">Ubl conjugation pathway</keyword>
<evidence type="ECO:0000313" key="13">
    <source>
        <dbReference type="Proteomes" id="UP001465976"/>
    </source>
</evidence>
<dbReference type="Pfam" id="PF12340">
    <property type="entry name" value="DUF3638"/>
    <property type="match status" value="1"/>
</dbReference>
<dbReference type="InterPro" id="IPR046541">
    <property type="entry name" value="DUF6606"/>
</dbReference>
<proteinExistence type="predicted"/>
<dbReference type="Pfam" id="PF12359">
    <property type="entry name" value="DUF3645"/>
    <property type="match status" value="1"/>
</dbReference>
<feature type="domain" description="DUF6606" evidence="11">
    <location>
        <begin position="14"/>
        <end position="281"/>
    </location>
</feature>
<reference evidence="12 13" key="1">
    <citation type="submission" date="2024-02" db="EMBL/GenBank/DDBJ databases">
        <title>A draft genome for the cacao thread blight pathogen Marasmius crinis-equi.</title>
        <authorList>
            <person name="Cohen S.P."/>
            <person name="Baruah I.K."/>
            <person name="Amoako-Attah I."/>
            <person name="Bukari Y."/>
            <person name="Meinhardt L.W."/>
            <person name="Bailey B.A."/>
        </authorList>
    </citation>
    <scope>NUCLEOTIDE SEQUENCE [LARGE SCALE GENOMIC DNA]</scope>
    <source>
        <strain evidence="12 13">GH-76</strain>
    </source>
</reference>
<organism evidence="12 13">
    <name type="scientific">Marasmius crinis-equi</name>
    <dbReference type="NCBI Taxonomy" id="585013"/>
    <lineage>
        <taxon>Eukaryota</taxon>
        <taxon>Fungi</taxon>
        <taxon>Dikarya</taxon>
        <taxon>Basidiomycota</taxon>
        <taxon>Agaricomycotina</taxon>
        <taxon>Agaricomycetes</taxon>
        <taxon>Agaricomycetidae</taxon>
        <taxon>Agaricales</taxon>
        <taxon>Marasmiineae</taxon>
        <taxon>Marasmiaceae</taxon>
        <taxon>Marasmius</taxon>
    </lineage>
</organism>
<feature type="compositionally biased region" description="Basic and acidic residues" evidence="8">
    <location>
        <begin position="2915"/>
        <end position="2929"/>
    </location>
</feature>
<dbReference type="EC" id="3.4.19.12" evidence="2"/>
<comment type="catalytic activity">
    <reaction evidence="1">
        <text>Thiol-dependent hydrolysis of ester, thioester, amide, peptide and isopeptide bonds formed by the C-terminal Gly of ubiquitin (a 76-residue protein attached to proteins as an intracellular targeting signal).</text>
        <dbReference type="EC" id="3.4.19.12"/>
    </reaction>
</comment>
<evidence type="ECO:0000256" key="2">
    <source>
        <dbReference type="ARBA" id="ARBA00012759"/>
    </source>
</evidence>
<name>A0ABR3FF68_9AGAR</name>
<dbReference type="InterPro" id="IPR022105">
    <property type="entry name" value="DUF3645"/>
</dbReference>
<dbReference type="EMBL" id="JBAHYK010000446">
    <property type="protein sequence ID" value="KAL0573927.1"/>
    <property type="molecule type" value="Genomic_DNA"/>
</dbReference>
<evidence type="ECO:0000256" key="8">
    <source>
        <dbReference type="SAM" id="MobiDB-lite"/>
    </source>
</evidence>
<dbReference type="PANTHER" id="PTHR13367">
    <property type="entry name" value="UBIQUITIN THIOESTERASE"/>
    <property type="match status" value="1"/>
</dbReference>
<dbReference type="PANTHER" id="PTHR13367:SF33">
    <property type="entry name" value="P-LOOP CONTAINING NUCLEOSIDE TRIPHOSPHATE HYDROLASE PROTEIN"/>
    <property type="match status" value="1"/>
</dbReference>
<accession>A0ABR3FF68</accession>
<evidence type="ECO:0000256" key="4">
    <source>
        <dbReference type="ARBA" id="ARBA00022786"/>
    </source>
</evidence>
<gene>
    <name evidence="12" type="ORF">V5O48_008024</name>
</gene>
<evidence type="ECO:0000256" key="6">
    <source>
        <dbReference type="ARBA" id="ARBA00022807"/>
    </source>
</evidence>
<sequence length="3203" mass="362992">MPSSYTTEQLRYTINHVFLPPKLPQETDQSGETDHTIAAILVDSARAYQRAGLTGQEVIHWANFLKLLKEYRDVHKTDFLQVGPVKKALKGLSVHESIAFFIRAQNAGVIFRKTDDNIVAELFEVAPPAHEVLAATGKLVRSFPGPAVQAPSDPFENPAQHFNAELANFLVEMNNDLYGEEDRERRTSLNVRDRGDETTDPKYITSLLTGILRGMSGEAADVKRINKRFGDEIYGGGRVPAWRRSSAYLVLRVAMQTTLMQKDPSHRLYKSFMVFFHADIIELALKNNFNSDLLFALRAKTGRRLAKLAKTGDVPAFVTQRVDVACQKVQTELERRWSRIQEQTLTPPSVLENEWDPENLAVEIAANMQLPNSEARINLALDPNAAPPAALTSFEPTQESRLRDLATFLHVTPNLFKEAFTREPFVALADFEILVGRGLMNDWVETKIASPQRVAKEQAIRHLWVYLTTYHKYALARYKDNAEELSLMILTGLEIWVGIDKLSCSVMPLLREYPPEIPVEDTGTGLLKRLLLRKAVDLERAKKVALHLRQRKRNAVHDISVFSDVMDAFAFPVGYYDSSDEMKELREDIEEQATAAREAAVTELREQTRRRSELFARAASLEHKHNDDTELYEWKGRGKRRRFEHVGWDCAKCRVMNELNSLRVETHEWPLPQEEEEIKRVVFELKVPKSFAMWRAATVLILWDMATPEAKRQDFDGQRPQVTLTSCEALEDFCAPGDDEFNIVTLASKRPPARSVPGMTSVTLPATQDQVCLASGMRWQGYDPRGCKWINQPALGGNLFKEANTKRFGTLHLPSDRSSPYVKANLGYALSGVTHTSNQVLANQQDCPPEMSIHEYIAYGTMRSGGNIQWMNLLREMRGTGTGLAWGREEVGTLVSMLIWQLGNISKNSLAWHLDLEELEFGEALLREATGMLRRVAGNWKEVVTVRTVILVVSRLLSASPHEEVVDGCVMLLREARGITWEWLKQLQEKLQDVEEEFIRAFQERVCEMAAVCRSTYDVDDVGPAGVGDGQLPNLLSTSEDVAILVSCGIIVHDNSPNDLEAVKSSVPLDFKRLLRRDQRLAHAVEPTLRTMVQTEIGQQGLHQAIQTIWSGYNPGSFGWEANGRWVSTTIGGGAQIQQVHLDLLLGKLLVNGKQLGRLPGEIVQSELYMRIFGDKKVLDVIPAQLRGMEFATRSLLHGCQILFGIRGEEKEVVIRAIRDEQILEIIPHHYFQGDLPVGLVENHTHWLDLSNGEIEIRPLRSLWESSSAHWVIQFLQTPRVCVNTTHALIDINSRSFEMVAATLQPFEHPNFLLMSCSRDFDPFTLLVELPRYRLAFFRNSSQNLESRNFPGMVIDHADQSVGALVGLHNRLVLRPNDPNLVGVRRKVLVPYGTITVSDYLDDHISVTIDTGKVDVVRFADYTIDSDQGCLMGTTSLRSRLYLVYLLALTSHCLPDPLTNHTGTEEALSEFYGAACMSFRELQEDDIDLLVQIGKLTPPRFGAPQFAPRHQSVTWNSLPPLSQHHGFASRAKEILSFAKHQQVFHDSRSESLEGQEKKELLPRRNDHLDARAAARMAIYYPADIKGRPDKGVQDKIYSARDCSLVRESLIAAVASTVSVGGTSSLLPRAATLPELFSTQWRRLRVPSDTFKMSYGRHWLDLSMADSWLSIYTQCTDGREKDRKRCQLLFSLAAMVFSQASYACYVHPIVLVLSEAAFRNLRPPDAVGSLFDLTRGSSPSREQIHSYVKGSAAAVEETPSWNIARQEEESDHDYKHRRQQHHQARLDQYASRLRDYFSVRWQPWINGDRAIHFPANVEAVYFNHTRLSGVIDDYFRICNQNRLLLQHARSASVFLDDGIDTAIELDIENYSFEHSNVPVMTVATKVTISSLLEREHPVMPQRDMELWGNADGFRDTDATTETERLKGLLRPMLRSTYALRKKYAQDLQESIRNIDAISSPPTAPSIPFTEEKLLAQRQLSFEQLESSLQCIVDALSPSTPFDEAIATTGAWPRLTLRQLLRQLAYPANTRLTNHWKETILSLARDVLEYQRATRLLSYAQQKKKEDFFRELDTHVFDMESALQHPDWVLIQIEANFLARPLQVRVAQEMIRPSSSENSVLQLNMGEGKSSVIVPLVAAALADGSKLVRVVILKPLAGQMFQLLVERLSGLANRRIFYMPFSRQIRIGPEQVALIQQSYDSCMREGGVWIVQPEHILSFKLMGIDRSLVSDTPEESTVAEALTESQRWLDGNSRDILDESDEILHIRYQLVYTVGQQQPLEMHPDRWTVMEELYTFVSRHIGAVKEANRNGVDLQSGPSGCFSPVRIMDAKAGRDLVEKVVEEIFSDRLSSFGVARLPHNIKELARRFVTLPKIEEEFVGQLRQYYEGDGNDWKHLLLLRGLIAHGILVYSLKERQFRVDYGLDLSRALLAVPYRAKDVPSIRAEFGHPDVAVALTCLTYYYQGLDDAQLRLCFDMLFKLDNPPVQYEAWVDGDASVPYHLRTLNGVNTEDGDQHKNLIFPLFSKRKTVIDFYLSQVVFPKAAKEFPHKLSTSGWDLAESKPGHLTTGFSGTNDNRFLLPTSISQQDPLQQNGTNAKVLTYLLQRENNHYHCAALSDGGRLPVVEFLQYMTRVTSDQPVQVLLDVGAQMLDLRNGELAKEWLKLRDDMAATIFFNDQDEMTVVTRDGTEEPLISSPFKGQLDRCLVYLDDAHTRGTDLKLPISSRAAVTLGPNVTKDRLIQGCMRMRKLGFGQSVIFFAPSEVDRAIRNGRPARNTGAVRGAVPFNYPVHTEDILRWAIFETCKDIMKHLPHWAEQGWDYKRRREAWDSFSQETIAARAASENETITPNTDVLNSVWVRDEARSLERMYGVRTSTDVGGADADMREAIFAIPELKERLVALGVKETDDSGVDEEQEREVSHEIEQETEIERPPRAAPAKHFLHSLVKRFVETGMLPDNGQGEEFRKAFVRMFISLYRSVPELPLDQRVWSNNLFVTTDFVLTISPKDDHERTRAEFLRPVNWLLTSRSDPSILVAVSPFEANQLLPVIRKSKKVVLHVYAPRVTKDMLPLDDLKFYTVPQLPAEWSPPSVERISQLNIYASQLYFDSHDVYLQLCRFLGLHSGGFQPMETDSEPSPVQKDGFVPPGPYRHSLGLEECRFTHSPVPFLHKLIGLRRKGTGYLPTHMGKLVHGRTLSPEDFGRPHNQ</sequence>
<keyword evidence="3" id="KW-0645">Protease</keyword>
<dbReference type="Proteomes" id="UP001465976">
    <property type="component" value="Unassembled WGS sequence"/>
</dbReference>
<evidence type="ECO:0000256" key="3">
    <source>
        <dbReference type="ARBA" id="ARBA00022670"/>
    </source>
</evidence>
<feature type="coiled-coil region" evidence="7">
    <location>
        <begin position="579"/>
        <end position="624"/>
    </location>
</feature>
<keyword evidence="13" id="KW-1185">Reference proteome</keyword>
<feature type="domain" description="DUF3645" evidence="10">
    <location>
        <begin position="2422"/>
        <end position="2454"/>
    </location>
</feature>
<evidence type="ECO:0000259" key="9">
    <source>
        <dbReference type="Pfam" id="PF12340"/>
    </source>
</evidence>
<keyword evidence="5" id="KW-0378">Hydrolase</keyword>
<feature type="region of interest" description="Disordered" evidence="8">
    <location>
        <begin position="2904"/>
        <end position="2929"/>
    </location>
</feature>
<dbReference type="InterPro" id="IPR022099">
    <property type="entry name" value="DUF3638"/>
</dbReference>
<evidence type="ECO:0000256" key="5">
    <source>
        <dbReference type="ARBA" id="ARBA00022801"/>
    </source>
</evidence>
<keyword evidence="7" id="KW-0175">Coiled coil</keyword>
<keyword evidence="6" id="KW-0788">Thiol protease</keyword>
<dbReference type="Pfam" id="PF20255">
    <property type="entry name" value="DUF6606"/>
    <property type="match status" value="1"/>
</dbReference>
<protein>
    <recommendedName>
        <fullName evidence="2">ubiquitinyl hydrolase 1</fullName>
        <ecNumber evidence="2">3.4.19.12</ecNumber>
    </recommendedName>
</protein>
<evidence type="ECO:0000259" key="10">
    <source>
        <dbReference type="Pfam" id="PF12359"/>
    </source>
</evidence>